<keyword evidence="3" id="KW-1185">Reference proteome</keyword>
<dbReference type="Gene3D" id="1.20.1280.50">
    <property type="match status" value="1"/>
</dbReference>
<gene>
    <name evidence="2" type="ORF">R3P38DRAFT_3059094</name>
</gene>
<sequence length="458" mass="52123">MSATVTPPTELVSHISGLPVELLVEIFELTICEKTHISDVFRISHVCSVWRQVAHGTPQLWNQPLRVAVQSTGNPGPLYLEGLKTWLAHSEPFSIPLVFELRQGTRGAQDWGPSACKEWNPNSPVWDMILEIAPRLRSLQSPAYKHHLPLSLPLFERLAHSKTFLDSLETLNVCAAETDLVLPPSILPRLRKLSIVYVHYCPQGPQLQASWPWAQLNNLKLSVPGGFGVILEILSECPNLTCAWVQACTSWPNFSNIRKHITLRHLRFLTFKVHEYSSGHVVPFFDHLFVPALEYLLMDFDTPMIYLWSETQFSAFQLRTSTITHLDFRYLRPLSPQHFMAILQHAQNLTHLKISHLSKAFDRSIINALIHTYGVPSIVPRLHHLTLHGNSGVPCHFGTKLWANMLMSRWWTDEQVASNTLSPAVARWTHVDLKCSERHKPAIEALQCAGLPVHCRYY</sequence>
<dbReference type="InterPro" id="IPR036047">
    <property type="entry name" value="F-box-like_dom_sf"/>
</dbReference>
<dbReference type="SUPFAM" id="SSF52047">
    <property type="entry name" value="RNI-like"/>
    <property type="match status" value="1"/>
</dbReference>
<feature type="domain" description="F-box" evidence="1">
    <location>
        <begin position="15"/>
        <end position="64"/>
    </location>
</feature>
<dbReference type="Proteomes" id="UP001362999">
    <property type="component" value="Unassembled WGS sequence"/>
</dbReference>
<evidence type="ECO:0000313" key="2">
    <source>
        <dbReference type="EMBL" id="KAK6997460.1"/>
    </source>
</evidence>
<dbReference type="SUPFAM" id="SSF81383">
    <property type="entry name" value="F-box domain"/>
    <property type="match status" value="1"/>
</dbReference>
<dbReference type="Pfam" id="PF12937">
    <property type="entry name" value="F-box-like"/>
    <property type="match status" value="1"/>
</dbReference>
<evidence type="ECO:0000313" key="3">
    <source>
        <dbReference type="Proteomes" id="UP001362999"/>
    </source>
</evidence>
<name>A0AAW0A272_9AGAR</name>
<evidence type="ECO:0000259" key="1">
    <source>
        <dbReference type="Pfam" id="PF12937"/>
    </source>
</evidence>
<accession>A0AAW0A272</accession>
<dbReference type="Gene3D" id="3.80.10.10">
    <property type="entry name" value="Ribonuclease Inhibitor"/>
    <property type="match status" value="1"/>
</dbReference>
<dbReference type="EMBL" id="JAWWNJ010000090">
    <property type="protein sequence ID" value="KAK6997460.1"/>
    <property type="molecule type" value="Genomic_DNA"/>
</dbReference>
<proteinExistence type="predicted"/>
<reference evidence="2 3" key="1">
    <citation type="journal article" date="2024" name="J Genomics">
        <title>Draft genome sequencing and assembly of Favolaschia claudopus CIRM-BRFM 2984 isolated from oak limbs.</title>
        <authorList>
            <person name="Navarro D."/>
            <person name="Drula E."/>
            <person name="Chaduli D."/>
            <person name="Cazenave R."/>
            <person name="Ahrendt S."/>
            <person name="Wang J."/>
            <person name="Lipzen A."/>
            <person name="Daum C."/>
            <person name="Barry K."/>
            <person name="Grigoriev I.V."/>
            <person name="Favel A."/>
            <person name="Rosso M.N."/>
            <person name="Martin F."/>
        </authorList>
    </citation>
    <scope>NUCLEOTIDE SEQUENCE [LARGE SCALE GENOMIC DNA]</scope>
    <source>
        <strain evidence="2 3">CIRM-BRFM 2984</strain>
    </source>
</reference>
<dbReference type="AlphaFoldDB" id="A0AAW0A272"/>
<comment type="caution">
    <text evidence="2">The sequence shown here is derived from an EMBL/GenBank/DDBJ whole genome shotgun (WGS) entry which is preliminary data.</text>
</comment>
<dbReference type="InterPro" id="IPR032675">
    <property type="entry name" value="LRR_dom_sf"/>
</dbReference>
<dbReference type="InterPro" id="IPR001810">
    <property type="entry name" value="F-box_dom"/>
</dbReference>
<organism evidence="2 3">
    <name type="scientific">Favolaschia claudopus</name>
    <dbReference type="NCBI Taxonomy" id="2862362"/>
    <lineage>
        <taxon>Eukaryota</taxon>
        <taxon>Fungi</taxon>
        <taxon>Dikarya</taxon>
        <taxon>Basidiomycota</taxon>
        <taxon>Agaricomycotina</taxon>
        <taxon>Agaricomycetes</taxon>
        <taxon>Agaricomycetidae</taxon>
        <taxon>Agaricales</taxon>
        <taxon>Marasmiineae</taxon>
        <taxon>Mycenaceae</taxon>
        <taxon>Favolaschia</taxon>
    </lineage>
</organism>
<protein>
    <recommendedName>
        <fullName evidence="1">F-box domain-containing protein</fullName>
    </recommendedName>
</protein>